<organism evidence="8 9">
    <name type="scientific">Sorangium atrum</name>
    <dbReference type="NCBI Taxonomy" id="2995308"/>
    <lineage>
        <taxon>Bacteria</taxon>
        <taxon>Pseudomonadati</taxon>
        <taxon>Myxococcota</taxon>
        <taxon>Polyangia</taxon>
        <taxon>Polyangiales</taxon>
        <taxon>Polyangiaceae</taxon>
        <taxon>Sorangium</taxon>
    </lineage>
</organism>
<protein>
    <recommendedName>
        <fullName evidence="3">NADH-quinone oxidoreductase subunit C</fullName>
        <ecNumber evidence="3">7.1.1.-</ecNumber>
    </recommendedName>
    <alternativeName>
        <fullName evidence="3">NADH dehydrogenase I subunit C</fullName>
    </alternativeName>
    <alternativeName>
        <fullName evidence="3">NDH-1 subunit C</fullName>
    </alternativeName>
</protein>
<evidence type="ECO:0000256" key="1">
    <source>
        <dbReference type="ARBA" id="ARBA00007569"/>
    </source>
</evidence>
<evidence type="ECO:0000256" key="3">
    <source>
        <dbReference type="HAMAP-Rule" id="MF_01357"/>
    </source>
</evidence>
<keyword evidence="2 3" id="KW-0813">Transport</keyword>
<evidence type="ECO:0000259" key="7">
    <source>
        <dbReference type="Pfam" id="PF00329"/>
    </source>
</evidence>
<evidence type="ECO:0000256" key="6">
    <source>
        <dbReference type="SAM" id="MobiDB-lite"/>
    </source>
</evidence>
<evidence type="ECO:0000256" key="2">
    <source>
        <dbReference type="ARBA" id="ARBA00022448"/>
    </source>
</evidence>
<feature type="region of interest" description="Disordered" evidence="6">
    <location>
        <begin position="167"/>
        <end position="217"/>
    </location>
</feature>
<sequence length="217" mass="24457">MSKKVLELLTAQFPGAVLETHSQFGDDTAVLDPAVWRDAALFLRNDPRTLMNMFVDLTAVDYLWRGDVPRFEVVCHLRSLERNHRVRIKARVGDEEGNGAEIDSIVPVWKGANWFERECYDLLGIVFKGHPDLRRILMYPEFEGHPLRKDYPANRIQPLIPFRDVPNTGKLPPFGPDEGMSFGRQSHDFARSGPGASIDGDEAVSNGKRAGALEERS</sequence>
<accession>A0ABT5C2G6</accession>
<keyword evidence="3 5" id="KW-0874">Quinone</keyword>
<name>A0ABT5C2G6_9BACT</name>
<feature type="domain" description="NADH:ubiquinone oxidoreductase 30kDa subunit" evidence="7">
    <location>
        <begin position="31"/>
        <end position="154"/>
    </location>
</feature>
<dbReference type="HAMAP" id="MF_01357">
    <property type="entry name" value="NDH1_NuoC"/>
    <property type="match status" value="1"/>
</dbReference>
<dbReference type="EC" id="7.1.1.-" evidence="3"/>
<dbReference type="RefSeq" id="WP_272097621.1">
    <property type="nucleotide sequence ID" value="NZ_JAQNDK010000002.1"/>
</dbReference>
<dbReference type="Gene3D" id="3.30.460.80">
    <property type="entry name" value="NADH:ubiquinone oxidoreductase, 30kDa subunit"/>
    <property type="match status" value="1"/>
</dbReference>
<comment type="caution">
    <text evidence="8">The sequence shown here is derived from an EMBL/GenBank/DDBJ whole genome shotgun (WGS) entry which is preliminary data.</text>
</comment>
<keyword evidence="3 4" id="KW-0520">NAD</keyword>
<comment type="subunit">
    <text evidence="3">NDH-1 is composed of 14 different subunits. Subunits NuoB, C, D, E, F, and G constitute the peripheral sector of the complex.</text>
</comment>
<dbReference type="NCBIfam" id="TIGR01961">
    <property type="entry name" value="NuoC_fam"/>
    <property type="match status" value="1"/>
</dbReference>
<dbReference type="InterPro" id="IPR010218">
    <property type="entry name" value="NADH_DH_suC"/>
</dbReference>
<dbReference type="Pfam" id="PF00329">
    <property type="entry name" value="Complex1_30kDa"/>
    <property type="match status" value="1"/>
</dbReference>
<reference evidence="8 9" key="1">
    <citation type="submission" date="2023-01" db="EMBL/GenBank/DDBJ databases">
        <title>Minimal conservation of predation-associated metabolite biosynthetic gene clusters underscores biosynthetic potential of Myxococcota including descriptions for ten novel species: Archangium lansinium sp. nov., Myxococcus landrumus sp. nov., Nannocystis bai.</title>
        <authorList>
            <person name="Ahearne A."/>
            <person name="Stevens C."/>
            <person name="Dowd S."/>
        </authorList>
    </citation>
    <scope>NUCLEOTIDE SEQUENCE [LARGE SCALE GENOMIC DNA]</scope>
    <source>
        <strain evidence="8 9">WIWO2</strain>
    </source>
</reference>
<dbReference type="PANTHER" id="PTHR10884:SF14">
    <property type="entry name" value="NADH DEHYDROGENASE [UBIQUINONE] IRON-SULFUR PROTEIN 3, MITOCHONDRIAL"/>
    <property type="match status" value="1"/>
</dbReference>
<evidence type="ECO:0000313" key="9">
    <source>
        <dbReference type="Proteomes" id="UP001217485"/>
    </source>
</evidence>
<keyword evidence="3 4" id="KW-1278">Translocase</keyword>
<comment type="function">
    <text evidence="3">NDH-1 shuttles electrons from NADH, via FMN and iron-sulfur (Fe-S) centers, to quinones in the respiratory chain. The immediate electron acceptor for the enzyme in this species is believed to be ubiquinone. Couples the redox reaction to proton translocation (for every two electrons transferred, four hydrogen ions are translocated across the cytoplasmic membrane), and thus conserves the redox energy in a proton gradient.</text>
</comment>
<comment type="catalytic activity">
    <reaction evidence="3 5">
        <text>a quinone + NADH + 5 H(+)(in) = a quinol + NAD(+) + 4 H(+)(out)</text>
        <dbReference type="Rhea" id="RHEA:57888"/>
        <dbReference type="ChEBI" id="CHEBI:15378"/>
        <dbReference type="ChEBI" id="CHEBI:24646"/>
        <dbReference type="ChEBI" id="CHEBI:57540"/>
        <dbReference type="ChEBI" id="CHEBI:57945"/>
        <dbReference type="ChEBI" id="CHEBI:132124"/>
    </reaction>
</comment>
<keyword evidence="9" id="KW-1185">Reference proteome</keyword>
<dbReference type="SUPFAM" id="SSF143243">
    <property type="entry name" value="Nqo5-like"/>
    <property type="match status" value="1"/>
</dbReference>
<dbReference type="InterPro" id="IPR001268">
    <property type="entry name" value="NADH_UbQ_OxRdtase_30kDa_su"/>
</dbReference>
<keyword evidence="3" id="KW-0830">Ubiquinone</keyword>
<dbReference type="Proteomes" id="UP001217485">
    <property type="component" value="Unassembled WGS sequence"/>
</dbReference>
<evidence type="ECO:0000313" key="8">
    <source>
        <dbReference type="EMBL" id="MDC0680589.1"/>
    </source>
</evidence>
<dbReference type="PROSITE" id="PS00542">
    <property type="entry name" value="COMPLEX1_30K"/>
    <property type="match status" value="1"/>
</dbReference>
<evidence type="ECO:0000256" key="4">
    <source>
        <dbReference type="RuleBase" id="RU003456"/>
    </source>
</evidence>
<dbReference type="EMBL" id="JAQNDK010000002">
    <property type="protein sequence ID" value="MDC0680589.1"/>
    <property type="molecule type" value="Genomic_DNA"/>
</dbReference>
<evidence type="ECO:0000256" key="5">
    <source>
        <dbReference type="RuleBase" id="RU003582"/>
    </source>
</evidence>
<proteinExistence type="inferred from homology"/>
<comment type="subcellular location">
    <subcellularLocation>
        <location evidence="3">Cell membrane</location>
        <topology evidence="3">Peripheral membrane protein</topology>
        <orientation evidence="3">Cytoplasmic side</orientation>
    </subcellularLocation>
</comment>
<keyword evidence="3" id="KW-0472">Membrane</keyword>
<comment type="similarity">
    <text evidence="1 3 4">Belongs to the complex I 30 kDa subunit family.</text>
</comment>
<gene>
    <name evidence="3" type="primary">nuoC</name>
    <name evidence="8" type="ORF">POL72_22815</name>
</gene>
<keyword evidence="3" id="KW-1003">Cell membrane</keyword>
<dbReference type="InterPro" id="IPR020396">
    <property type="entry name" value="NADH_UbQ_OxRdtase_CS"/>
</dbReference>
<dbReference type="InterPro" id="IPR037232">
    <property type="entry name" value="NADH_quin_OxRdtase_su_C/D-like"/>
</dbReference>
<dbReference type="PANTHER" id="PTHR10884">
    <property type="entry name" value="NADH DEHYDROGENASE UBIQUINONE IRON-SULFUR PROTEIN 3"/>
    <property type="match status" value="1"/>
</dbReference>